<dbReference type="EMBL" id="FUYR01000002">
    <property type="protein sequence ID" value="SKB64243.1"/>
    <property type="molecule type" value="Genomic_DNA"/>
</dbReference>
<dbReference type="InterPro" id="IPR032710">
    <property type="entry name" value="NTF2-like_dom_sf"/>
</dbReference>
<evidence type="ECO:0000259" key="1">
    <source>
        <dbReference type="Pfam" id="PF14534"/>
    </source>
</evidence>
<dbReference type="SUPFAM" id="SSF54427">
    <property type="entry name" value="NTF2-like"/>
    <property type="match status" value="1"/>
</dbReference>
<dbReference type="Proteomes" id="UP000189981">
    <property type="component" value="Unassembled WGS sequence"/>
</dbReference>
<organism evidence="2 3">
    <name type="scientific">Daejeonella lutea</name>
    <dbReference type="NCBI Taxonomy" id="572036"/>
    <lineage>
        <taxon>Bacteria</taxon>
        <taxon>Pseudomonadati</taxon>
        <taxon>Bacteroidota</taxon>
        <taxon>Sphingobacteriia</taxon>
        <taxon>Sphingobacteriales</taxon>
        <taxon>Sphingobacteriaceae</taxon>
        <taxon>Daejeonella</taxon>
    </lineage>
</organism>
<keyword evidence="3" id="KW-1185">Reference proteome</keyword>
<feature type="domain" description="DUF4440" evidence="1">
    <location>
        <begin position="7"/>
        <end position="113"/>
    </location>
</feature>
<dbReference type="RefSeq" id="WP_079702550.1">
    <property type="nucleotide sequence ID" value="NZ_FUYR01000002.1"/>
</dbReference>
<gene>
    <name evidence="2" type="ORF">SAMN05661099_2006</name>
</gene>
<evidence type="ECO:0000313" key="3">
    <source>
        <dbReference type="Proteomes" id="UP000189981"/>
    </source>
</evidence>
<dbReference type="AlphaFoldDB" id="A0A1T5CY19"/>
<sequence length="123" mass="14207">MNNLEQIKEREVELRLAMLAGDVDKLDELISDKLIFTDHSGLVYTKEMDLHAHRSGVLKLHTLNPDEQQIQVFEQTAIVSVLMRMEGTAQGQAFQGNGRYTRVWLKENQQWKIVAGHMSFLRK</sequence>
<dbReference type="Pfam" id="PF14534">
    <property type="entry name" value="DUF4440"/>
    <property type="match status" value="1"/>
</dbReference>
<proteinExistence type="predicted"/>
<accession>A0A1T5CY19</accession>
<reference evidence="3" key="1">
    <citation type="submission" date="2017-02" db="EMBL/GenBank/DDBJ databases">
        <authorList>
            <person name="Varghese N."/>
            <person name="Submissions S."/>
        </authorList>
    </citation>
    <scope>NUCLEOTIDE SEQUENCE [LARGE SCALE GENOMIC DNA]</scope>
    <source>
        <strain evidence="3">DSM 22385</strain>
    </source>
</reference>
<evidence type="ECO:0000313" key="2">
    <source>
        <dbReference type="EMBL" id="SKB64243.1"/>
    </source>
</evidence>
<name>A0A1T5CY19_9SPHI</name>
<dbReference type="Gene3D" id="3.10.450.50">
    <property type="match status" value="1"/>
</dbReference>
<dbReference type="OrthoDB" id="997066at2"/>
<protein>
    <recommendedName>
        <fullName evidence="1">DUF4440 domain-containing protein</fullName>
    </recommendedName>
</protein>
<dbReference type="InterPro" id="IPR027843">
    <property type="entry name" value="DUF4440"/>
</dbReference>
<dbReference type="STRING" id="572036.SAMN05661099_2006"/>